<feature type="transmembrane region" description="Helical" evidence="1">
    <location>
        <begin position="169"/>
        <end position="186"/>
    </location>
</feature>
<feature type="transmembrane region" description="Helical" evidence="1">
    <location>
        <begin position="7"/>
        <end position="24"/>
    </location>
</feature>
<proteinExistence type="predicted"/>
<organism evidence="2 3">
    <name type="scientific">Candidatus Shapirobacteria bacterium GW2011_GWE1_38_10</name>
    <dbReference type="NCBI Taxonomy" id="1618488"/>
    <lineage>
        <taxon>Bacteria</taxon>
        <taxon>Candidatus Shapironibacteriota</taxon>
    </lineage>
</organism>
<protein>
    <submittedName>
        <fullName evidence="2">Uncharacterized protein</fullName>
    </submittedName>
</protein>
<evidence type="ECO:0000256" key="1">
    <source>
        <dbReference type="SAM" id="Phobius"/>
    </source>
</evidence>
<feature type="transmembrane region" description="Helical" evidence="1">
    <location>
        <begin position="111"/>
        <end position="133"/>
    </location>
</feature>
<gene>
    <name evidence="2" type="ORF">US68_C0002G0022</name>
</gene>
<comment type="caution">
    <text evidence="2">The sequence shown here is derived from an EMBL/GenBank/DDBJ whole genome shotgun (WGS) entry which is preliminary data.</text>
</comment>
<evidence type="ECO:0000313" key="2">
    <source>
        <dbReference type="EMBL" id="KKQ50745.1"/>
    </source>
</evidence>
<keyword evidence="1" id="KW-0812">Transmembrane</keyword>
<feature type="transmembrane region" description="Helical" evidence="1">
    <location>
        <begin position="220"/>
        <end position="242"/>
    </location>
</feature>
<keyword evidence="1" id="KW-0472">Membrane</keyword>
<name>A0A0G0IIC3_9BACT</name>
<reference evidence="2 3" key="1">
    <citation type="journal article" date="2015" name="Nature">
        <title>rRNA introns, odd ribosomes, and small enigmatic genomes across a large radiation of phyla.</title>
        <authorList>
            <person name="Brown C.T."/>
            <person name="Hug L.A."/>
            <person name="Thomas B.C."/>
            <person name="Sharon I."/>
            <person name="Castelle C.J."/>
            <person name="Singh A."/>
            <person name="Wilkins M.J."/>
            <person name="Williams K.H."/>
            <person name="Banfield J.F."/>
        </authorList>
    </citation>
    <scope>NUCLEOTIDE SEQUENCE [LARGE SCALE GENOMIC DNA]</scope>
</reference>
<feature type="transmembrane region" description="Helical" evidence="1">
    <location>
        <begin position="358"/>
        <end position="379"/>
    </location>
</feature>
<feature type="transmembrane region" description="Helical" evidence="1">
    <location>
        <begin position="320"/>
        <end position="338"/>
    </location>
</feature>
<sequence>MLKSRFIWPIILLILIIPTFTFLLKPGLYWNMHDDMQMIRQLEFEKCLKDGQIPCRWTPDLGYNYGYPLFNFYPPAPYVVGQFFRTFGFTYIATVKFTAIVLIVTSSLAMYLLASSLTGPIGGFLAALFYTYAPYHAVNIYVRGAMNEAWASLFLPLIFYFSRNYLKKHSISSLILLALSWTGLLLSHNPMALTFVLFFAPWCLYWYFEAKLHFQIKPLLYLVASGVFALALSAFFTLPVLFESKLVQIETMFQNYYHYSVHFVSFKQLFLGNYWGDGPSVWGVFDGMSFTLGTLHWLLPSLLGVYFIFRSIKIRSFKKYSLPLMIIALAFFATFLAHERSTFVWSIISPIQKIQFPWRFLNHSLFLFSLSLAFLPRLLKKYLSKFVYIVIPFLALAIVLLNYKYFFPVTFGPITDEQKFSGLAWNNQITSGIYDYLPKTASTAAKTKAAEIIDAVEPASTEYQLTGYQKGTDWWLFNLQNETPAKFTLAALYFPKFELFDNQQPLAFGIEPVLGRITIDLVPGTHQIYLKLFNTPIRIVGNYLSLFAWIFVFVYFFRKIWKSKKSIK</sequence>
<feature type="transmembrane region" description="Helical" evidence="1">
    <location>
        <begin position="145"/>
        <end position="162"/>
    </location>
</feature>
<feature type="transmembrane region" description="Helical" evidence="1">
    <location>
        <begin position="288"/>
        <end position="308"/>
    </location>
</feature>
<dbReference type="AlphaFoldDB" id="A0A0G0IIC3"/>
<dbReference type="Proteomes" id="UP000034231">
    <property type="component" value="Unassembled WGS sequence"/>
</dbReference>
<keyword evidence="1" id="KW-1133">Transmembrane helix</keyword>
<feature type="transmembrane region" description="Helical" evidence="1">
    <location>
        <begin position="192"/>
        <end position="208"/>
    </location>
</feature>
<evidence type="ECO:0000313" key="3">
    <source>
        <dbReference type="Proteomes" id="UP000034231"/>
    </source>
</evidence>
<accession>A0A0G0IIC3</accession>
<feature type="transmembrane region" description="Helical" evidence="1">
    <location>
        <begin position="83"/>
        <end position="104"/>
    </location>
</feature>
<dbReference type="EMBL" id="LBTX01000002">
    <property type="protein sequence ID" value="KKQ50745.1"/>
    <property type="molecule type" value="Genomic_DNA"/>
</dbReference>
<feature type="transmembrane region" description="Helical" evidence="1">
    <location>
        <begin position="386"/>
        <end position="406"/>
    </location>
</feature>
<feature type="transmembrane region" description="Helical" evidence="1">
    <location>
        <begin position="539"/>
        <end position="557"/>
    </location>
</feature>